<protein>
    <submittedName>
        <fullName evidence="7">Nitric oxide reductase F protein</fullName>
    </submittedName>
</protein>
<keyword evidence="3 6" id="KW-0812">Transmembrane</keyword>
<evidence type="ECO:0000256" key="6">
    <source>
        <dbReference type="SAM" id="Phobius"/>
    </source>
</evidence>
<evidence type="ECO:0000256" key="4">
    <source>
        <dbReference type="ARBA" id="ARBA00022989"/>
    </source>
</evidence>
<evidence type="ECO:0000313" key="8">
    <source>
        <dbReference type="Proteomes" id="UP000325291"/>
    </source>
</evidence>
<comment type="caution">
    <text evidence="7">The sequence shown here is derived from an EMBL/GenBank/DDBJ whole genome shotgun (WGS) entry which is preliminary data.</text>
</comment>
<evidence type="ECO:0000313" key="7">
    <source>
        <dbReference type="EMBL" id="KAA0912720.1"/>
    </source>
</evidence>
<dbReference type="Pfam" id="PF03626">
    <property type="entry name" value="COX4_pro"/>
    <property type="match status" value="1"/>
</dbReference>
<dbReference type="RefSeq" id="WP_111362528.1">
    <property type="nucleotide sequence ID" value="NZ_VINQ01000012.1"/>
</dbReference>
<evidence type="ECO:0000256" key="3">
    <source>
        <dbReference type="ARBA" id="ARBA00022692"/>
    </source>
</evidence>
<keyword evidence="8" id="KW-1185">Reference proteome</keyword>
<organism evidence="7 8">
    <name type="scientific">Aquicoccus porphyridii</name>
    <dbReference type="NCBI Taxonomy" id="1852029"/>
    <lineage>
        <taxon>Bacteria</taxon>
        <taxon>Pseudomonadati</taxon>
        <taxon>Pseudomonadota</taxon>
        <taxon>Alphaproteobacteria</taxon>
        <taxon>Rhodobacterales</taxon>
        <taxon>Paracoccaceae</taxon>
        <taxon>Aquicoccus</taxon>
    </lineage>
</organism>
<dbReference type="Proteomes" id="UP000325291">
    <property type="component" value="Unassembled WGS sequence"/>
</dbReference>
<dbReference type="AlphaFoldDB" id="A0A5A9Z6A9"/>
<feature type="transmembrane region" description="Helical" evidence="6">
    <location>
        <begin position="31"/>
        <end position="52"/>
    </location>
</feature>
<gene>
    <name evidence="7" type="ORF">FLO80_15125</name>
</gene>
<comment type="subcellular location">
    <subcellularLocation>
        <location evidence="1">Cell membrane</location>
        <topology evidence="1">Multi-pass membrane protein</topology>
    </subcellularLocation>
</comment>
<name>A0A5A9Z6A9_9RHOB</name>
<sequence length="82" mass="8671">MTHDPLIRAWGLLVALSMAGALITRAPNVTGLALVILALSFVKARLILHHYLGLANAPSWRRGFDMVVAGVCVLLAALALLA</sequence>
<dbReference type="InterPro" id="IPR005171">
    <property type="entry name" value="Cyt_c_oxidase_su4_prok"/>
</dbReference>
<reference evidence="7 8" key="1">
    <citation type="submission" date="2019-07" db="EMBL/GenBank/DDBJ databases">
        <title>Aquicoccus porphyridii gen. nov., sp. nov., isolated from a small marine red alga, Porphyridium marinum.</title>
        <authorList>
            <person name="Liu L."/>
        </authorList>
    </citation>
    <scope>NUCLEOTIDE SEQUENCE [LARGE SCALE GENOMIC DNA]</scope>
    <source>
        <strain evidence="7 8">L1 8-17</strain>
    </source>
</reference>
<proteinExistence type="predicted"/>
<keyword evidence="4 6" id="KW-1133">Transmembrane helix</keyword>
<feature type="transmembrane region" description="Helical" evidence="6">
    <location>
        <begin position="6"/>
        <end position="24"/>
    </location>
</feature>
<accession>A0A5A9Z6A9</accession>
<dbReference type="GO" id="GO:0005886">
    <property type="term" value="C:plasma membrane"/>
    <property type="evidence" value="ECO:0007669"/>
    <property type="project" value="UniProtKB-SubCell"/>
</dbReference>
<keyword evidence="2" id="KW-1003">Cell membrane</keyword>
<keyword evidence="5 6" id="KW-0472">Membrane</keyword>
<evidence type="ECO:0000256" key="5">
    <source>
        <dbReference type="ARBA" id="ARBA00023136"/>
    </source>
</evidence>
<dbReference type="EMBL" id="VINQ01000012">
    <property type="protein sequence ID" value="KAA0912720.1"/>
    <property type="molecule type" value="Genomic_DNA"/>
</dbReference>
<feature type="transmembrane region" description="Helical" evidence="6">
    <location>
        <begin position="64"/>
        <end position="81"/>
    </location>
</feature>
<evidence type="ECO:0000256" key="2">
    <source>
        <dbReference type="ARBA" id="ARBA00022475"/>
    </source>
</evidence>
<evidence type="ECO:0000256" key="1">
    <source>
        <dbReference type="ARBA" id="ARBA00004651"/>
    </source>
</evidence>